<dbReference type="AlphaFoldDB" id="A0A7C8J9C9"/>
<name>A0A7C8J9C9_ORBOL</name>
<keyword evidence="1" id="KW-0732">Signal</keyword>
<dbReference type="EMBL" id="WIQW01000017">
    <property type="protein sequence ID" value="KAF3104054.1"/>
    <property type="molecule type" value="Genomic_DNA"/>
</dbReference>
<reference evidence="2 3" key="1">
    <citation type="submission" date="2019-06" db="EMBL/GenBank/DDBJ databases">
        <authorList>
            <person name="Palmer J.M."/>
        </authorList>
    </citation>
    <scope>NUCLEOTIDE SEQUENCE [LARGE SCALE GENOMIC DNA]</scope>
    <source>
        <strain evidence="2 3">TWF102</strain>
    </source>
</reference>
<protein>
    <submittedName>
        <fullName evidence="2">Uncharacterized protein</fullName>
    </submittedName>
</protein>
<dbReference type="Proteomes" id="UP000475325">
    <property type="component" value="Unassembled WGS sequence"/>
</dbReference>
<evidence type="ECO:0000313" key="2">
    <source>
        <dbReference type="EMBL" id="KAF3104054.1"/>
    </source>
</evidence>
<sequence length="106" mass="11309">MVSIRDSLYVLVSLSALSAHVFAAPVGSRVQDLAAVAPANLKKASTIPKQPDGRLKKRVIDGSLNNPNVLSKIQVANFDINADISIDENRNANTRADGKKNNSIIS</sequence>
<feature type="chain" id="PRO_5028985284" evidence="1">
    <location>
        <begin position="24"/>
        <end position="106"/>
    </location>
</feature>
<evidence type="ECO:0000256" key="1">
    <source>
        <dbReference type="SAM" id="SignalP"/>
    </source>
</evidence>
<organism evidence="2 3">
    <name type="scientific">Orbilia oligospora</name>
    <name type="common">Nematode-trapping fungus</name>
    <name type="synonym">Arthrobotrys oligospora</name>
    <dbReference type="NCBI Taxonomy" id="2813651"/>
    <lineage>
        <taxon>Eukaryota</taxon>
        <taxon>Fungi</taxon>
        <taxon>Dikarya</taxon>
        <taxon>Ascomycota</taxon>
        <taxon>Pezizomycotina</taxon>
        <taxon>Orbiliomycetes</taxon>
        <taxon>Orbiliales</taxon>
        <taxon>Orbiliaceae</taxon>
        <taxon>Orbilia</taxon>
    </lineage>
</organism>
<proteinExistence type="predicted"/>
<feature type="signal peptide" evidence="1">
    <location>
        <begin position="1"/>
        <end position="23"/>
    </location>
</feature>
<gene>
    <name evidence="2" type="ORF">TWF102_003431</name>
</gene>
<accession>A0A7C8J9C9</accession>
<evidence type="ECO:0000313" key="3">
    <source>
        <dbReference type="Proteomes" id="UP000475325"/>
    </source>
</evidence>
<comment type="caution">
    <text evidence="2">The sequence shown here is derived from an EMBL/GenBank/DDBJ whole genome shotgun (WGS) entry which is preliminary data.</text>
</comment>